<name>A0A7G9GFZ8_9FIRM</name>
<dbReference type="RefSeq" id="WP_118643638.1">
    <property type="nucleotide sequence ID" value="NZ_CP060635.1"/>
</dbReference>
<dbReference type="Proteomes" id="UP000515860">
    <property type="component" value="Chromosome"/>
</dbReference>
<dbReference type="AlphaFoldDB" id="A0A7G9GFZ8"/>
<protein>
    <submittedName>
        <fullName evidence="2">Helix-turn-helix domain-containing protein</fullName>
    </submittedName>
</protein>
<dbReference type="PANTHER" id="PTHR33744:SF1">
    <property type="entry name" value="DNA-BINDING TRANSCRIPTIONAL ACTIVATOR ADER"/>
    <property type="match status" value="1"/>
</dbReference>
<evidence type="ECO:0000259" key="1">
    <source>
        <dbReference type="Pfam" id="PF13556"/>
    </source>
</evidence>
<dbReference type="InterPro" id="IPR025736">
    <property type="entry name" value="PucR_C-HTH_dom"/>
</dbReference>
<sequence>MLLSICNLFDWLSRKGYNVRSDIHTGPPILSGVRLLNNYYPEQDQDDVAFIGPSEDFMNSPSPGTIVCCKNDIIYIDEIDTELIFNECIRAFEFFNQWEIALLEAVIQDSNLNTFITLGHQVFQSPMFISGANGQTYAITSQYDPSIHPIWKQRLENGNLSFDFINQYHEGDYFQEMYSSTYPQISVSPIWGGEILFSNLRTRNERIGSVIIYEYGHKFHQGDVHLLHVYAKIIEKALALHPTQYFSLSELENLAFHLLDEKDTNWETAYNTLRAYRWKYDHRFLVICSSSPSGIDSVIIGRLRDIIKSKYNGICTVLYDGNLLVIINLNLRNDYHTVISDMQTLTKNKLIFGISYPFLDFANLKLYYQQALLSMQTAKSQKKTLMDFEEIFSSALRKNLPTNSGLSAMVHPDILLLLSMDRKNSTDYATTLYVYLLCGCNSRETARILSIHRNTLLYRMDKIRTFCTLSLDNLQNRQILFISLVFSGFFLN</sequence>
<proteinExistence type="predicted"/>
<reference evidence="2 3" key="1">
    <citation type="submission" date="2020-08" db="EMBL/GenBank/DDBJ databases">
        <authorList>
            <person name="Liu C."/>
            <person name="Sun Q."/>
        </authorList>
    </citation>
    <scope>NUCLEOTIDE SEQUENCE [LARGE SCALE GENOMIC DNA]</scope>
    <source>
        <strain evidence="2 3">NSJ-29</strain>
    </source>
</reference>
<keyword evidence="3" id="KW-1185">Reference proteome</keyword>
<dbReference type="KEGG" id="whj:H9Q79_05420"/>
<dbReference type="Gene3D" id="1.10.10.2840">
    <property type="entry name" value="PucR C-terminal helix-turn-helix domain"/>
    <property type="match status" value="1"/>
</dbReference>
<organism evidence="2 3">
    <name type="scientific">Wansuia hejianensis</name>
    <dbReference type="NCBI Taxonomy" id="2763667"/>
    <lineage>
        <taxon>Bacteria</taxon>
        <taxon>Bacillati</taxon>
        <taxon>Bacillota</taxon>
        <taxon>Clostridia</taxon>
        <taxon>Lachnospirales</taxon>
        <taxon>Lachnospiraceae</taxon>
        <taxon>Wansuia</taxon>
    </lineage>
</organism>
<dbReference type="PANTHER" id="PTHR33744">
    <property type="entry name" value="CARBOHYDRATE DIACID REGULATOR"/>
    <property type="match status" value="1"/>
</dbReference>
<dbReference type="InterPro" id="IPR042070">
    <property type="entry name" value="PucR_C-HTH_sf"/>
</dbReference>
<evidence type="ECO:0000313" key="2">
    <source>
        <dbReference type="EMBL" id="QNM09730.1"/>
    </source>
</evidence>
<dbReference type="EMBL" id="CP060635">
    <property type="protein sequence ID" value="QNM09730.1"/>
    <property type="molecule type" value="Genomic_DNA"/>
</dbReference>
<dbReference type="InterPro" id="IPR051448">
    <property type="entry name" value="CdaR-like_regulators"/>
</dbReference>
<accession>A0A7G9GFZ8</accession>
<feature type="domain" description="PucR C-terminal helix-turn-helix" evidence="1">
    <location>
        <begin position="429"/>
        <end position="484"/>
    </location>
</feature>
<dbReference type="SUPFAM" id="SSF46689">
    <property type="entry name" value="Homeodomain-like"/>
    <property type="match status" value="1"/>
</dbReference>
<dbReference type="InterPro" id="IPR009057">
    <property type="entry name" value="Homeodomain-like_sf"/>
</dbReference>
<dbReference type="Pfam" id="PF13556">
    <property type="entry name" value="HTH_30"/>
    <property type="match status" value="1"/>
</dbReference>
<gene>
    <name evidence="2" type="ORF">H9Q79_05420</name>
</gene>
<evidence type="ECO:0000313" key="3">
    <source>
        <dbReference type="Proteomes" id="UP000515860"/>
    </source>
</evidence>